<gene>
    <name evidence="9 12" type="primary">hisA</name>
    <name evidence="11" type="ORF">Lbir_0332</name>
    <name evidence="12" type="ORF">NCTC12437_01710</name>
</gene>
<dbReference type="PANTHER" id="PTHR43090">
    <property type="entry name" value="1-(5-PHOSPHORIBOSYL)-5-[(5-PHOSPHORIBOSYLAMINO)METHYLIDENEAMINO] IMIDAZOLE-4-CARBOXAMIDE ISOMERASE"/>
    <property type="match status" value="1"/>
</dbReference>
<feature type="active site" description="Proton donor" evidence="9">
    <location>
        <position position="129"/>
    </location>
</feature>
<dbReference type="InterPro" id="IPR023016">
    <property type="entry name" value="HisA/PriA"/>
</dbReference>
<dbReference type="SUPFAM" id="SSF51366">
    <property type="entry name" value="Ribulose-phoshate binding barrel"/>
    <property type="match status" value="1"/>
</dbReference>
<keyword evidence="8 9" id="KW-0413">Isomerase</keyword>
<dbReference type="OrthoDB" id="9807749at2"/>
<evidence type="ECO:0000256" key="1">
    <source>
        <dbReference type="ARBA" id="ARBA00000901"/>
    </source>
</evidence>
<comment type="subcellular location">
    <subcellularLocation>
        <location evidence="2 9">Cytoplasm</location>
    </subcellularLocation>
</comment>
<keyword evidence="7 9" id="KW-0368">Histidine biosynthesis</keyword>
<keyword evidence="6 9" id="KW-0028">Amino-acid biosynthesis</keyword>
<dbReference type="CDD" id="cd04732">
    <property type="entry name" value="HisA"/>
    <property type="match status" value="1"/>
</dbReference>
<evidence type="ECO:0000313" key="12">
    <source>
        <dbReference type="EMBL" id="STX31935.1"/>
    </source>
</evidence>
<dbReference type="STRING" id="28083.Lbir_0332"/>
<dbReference type="PANTHER" id="PTHR43090:SF2">
    <property type="entry name" value="1-(5-PHOSPHORIBOSYL)-5-[(5-PHOSPHORIBOSYLAMINO)METHYLIDENEAMINO] IMIDAZOLE-4-CARBOXAMIDE ISOMERASE"/>
    <property type="match status" value="1"/>
</dbReference>
<dbReference type="EMBL" id="UGNW01000001">
    <property type="protein sequence ID" value="STX31935.1"/>
    <property type="molecule type" value="Genomic_DNA"/>
</dbReference>
<dbReference type="EC" id="5.3.1.16" evidence="9"/>
<evidence type="ECO:0000256" key="7">
    <source>
        <dbReference type="ARBA" id="ARBA00023102"/>
    </source>
</evidence>
<evidence type="ECO:0000313" key="11">
    <source>
        <dbReference type="EMBL" id="KTC75612.1"/>
    </source>
</evidence>
<comment type="similarity">
    <text evidence="4 9 10">Belongs to the HisA/HisF family.</text>
</comment>
<proteinExistence type="inferred from homology"/>
<dbReference type="GO" id="GO:0000162">
    <property type="term" value="P:L-tryptophan biosynthetic process"/>
    <property type="evidence" value="ECO:0007669"/>
    <property type="project" value="TreeGrafter"/>
</dbReference>
<evidence type="ECO:0000256" key="3">
    <source>
        <dbReference type="ARBA" id="ARBA00005133"/>
    </source>
</evidence>
<evidence type="ECO:0000256" key="4">
    <source>
        <dbReference type="ARBA" id="ARBA00009667"/>
    </source>
</evidence>
<comment type="pathway">
    <text evidence="3 9">Amino-acid biosynthesis; L-histidine biosynthesis; L-histidine from 5-phospho-alpha-D-ribose 1-diphosphate: step 4/9.</text>
</comment>
<dbReference type="Pfam" id="PF00977">
    <property type="entry name" value="His_biosynth"/>
    <property type="match status" value="1"/>
</dbReference>
<accession>A0A378IAY7</accession>
<dbReference type="GO" id="GO:0005737">
    <property type="term" value="C:cytoplasm"/>
    <property type="evidence" value="ECO:0007669"/>
    <property type="project" value="UniProtKB-SubCell"/>
</dbReference>
<dbReference type="InterPro" id="IPR013785">
    <property type="entry name" value="Aldolase_TIM"/>
</dbReference>
<dbReference type="GO" id="GO:0003949">
    <property type="term" value="F:1-(5-phosphoribosyl)-5-[(5-phosphoribosylamino)methylideneamino]imidazole-4-carboxamide isomerase activity"/>
    <property type="evidence" value="ECO:0007669"/>
    <property type="project" value="UniProtKB-UniRule"/>
</dbReference>
<organism evidence="12 14">
    <name type="scientific">Legionella birminghamensis</name>
    <dbReference type="NCBI Taxonomy" id="28083"/>
    <lineage>
        <taxon>Bacteria</taxon>
        <taxon>Pseudomonadati</taxon>
        <taxon>Pseudomonadota</taxon>
        <taxon>Gammaproteobacteria</taxon>
        <taxon>Legionellales</taxon>
        <taxon>Legionellaceae</taxon>
        <taxon>Legionella</taxon>
    </lineage>
</organism>
<evidence type="ECO:0000256" key="2">
    <source>
        <dbReference type="ARBA" id="ARBA00004496"/>
    </source>
</evidence>
<evidence type="ECO:0000313" key="13">
    <source>
        <dbReference type="Proteomes" id="UP000054735"/>
    </source>
</evidence>
<name>A0A378IAY7_9GAMM</name>
<dbReference type="InterPro" id="IPR006062">
    <property type="entry name" value="His_biosynth"/>
</dbReference>
<dbReference type="Proteomes" id="UP000054735">
    <property type="component" value="Unassembled WGS sequence"/>
</dbReference>
<dbReference type="UniPathway" id="UPA00031">
    <property type="reaction ID" value="UER00009"/>
</dbReference>
<dbReference type="RefSeq" id="WP_058522452.1">
    <property type="nucleotide sequence ID" value="NZ_CAAAHV010000006.1"/>
</dbReference>
<dbReference type="GO" id="GO:0000105">
    <property type="term" value="P:L-histidine biosynthetic process"/>
    <property type="evidence" value="ECO:0007669"/>
    <property type="project" value="UniProtKB-UniRule"/>
</dbReference>
<evidence type="ECO:0000256" key="5">
    <source>
        <dbReference type="ARBA" id="ARBA00022490"/>
    </source>
</evidence>
<dbReference type="Gene3D" id="3.20.20.70">
    <property type="entry name" value="Aldolase class I"/>
    <property type="match status" value="1"/>
</dbReference>
<keyword evidence="13" id="KW-1185">Reference proteome</keyword>
<sequence>MNIIPAIDLQNGQCVRLCRGDFSQTTIYPQSASQLAALYRQKGATRLHIVDLDGARTGSLQQLELIAPLLSSNLSLQVGGGIRSLETVKQCLDAGIQKIVLGSIAIHDMEKTSTIIRFAGAERVVLALDIRWVDGLPLLTSHGWQQSTNLSLWELVDVYAQINIKEILCTNVDCDGMMQGPDFLLYQEAIRRFPQIQWQASGGIRGDADLRCLEQQGLSAAILGRMLYETDFDLSAYTGRELLC</sequence>
<dbReference type="AlphaFoldDB" id="A0A378IAY7"/>
<dbReference type="FunFam" id="3.20.20.70:FF:000009">
    <property type="entry name" value="1-(5-phosphoribosyl)-5-[(5-phosphoribosylamino)methylideneamino] imidazole-4-carboxamide isomerase"/>
    <property type="match status" value="1"/>
</dbReference>
<comment type="catalytic activity">
    <reaction evidence="1 9">
        <text>1-(5-phospho-beta-D-ribosyl)-5-[(5-phospho-beta-D-ribosylamino)methylideneamino]imidazole-4-carboxamide = 5-[(5-phospho-1-deoxy-D-ribulos-1-ylimino)methylamino]-1-(5-phospho-beta-D-ribosyl)imidazole-4-carboxamide</text>
        <dbReference type="Rhea" id="RHEA:15469"/>
        <dbReference type="ChEBI" id="CHEBI:58435"/>
        <dbReference type="ChEBI" id="CHEBI:58525"/>
        <dbReference type="EC" id="5.3.1.16"/>
    </reaction>
</comment>
<evidence type="ECO:0000313" key="14">
    <source>
        <dbReference type="Proteomes" id="UP000255066"/>
    </source>
</evidence>
<evidence type="ECO:0000256" key="6">
    <source>
        <dbReference type="ARBA" id="ARBA00022605"/>
    </source>
</evidence>
<keyword evidence="5 9" id="KW-0963">Cytoplasm</keyword>
<reference evidence="12 14" key="2">
    <citation type="submission" date="2018-06" db="EMBL/GenBank/DDBJ databases">
        <authorList>
            <consortium name="Pathogen Informatics"/>
            <person name="Doyle S."/>
        </authorList>
    </citation>
    <scope>NUCLEOTIDE SEQUENCE [LARGE SCALE GENOMIC DNA]</scope>
    <source>
        <strain evidence="12 14">NCTC12437</strain>
    </source>
</reference>
<evidence type="ECO:0000256" key="10">
    <source>
        <dbReference type="RuleBase" id="RU003657"/>
    </source>
</evidence>
<dbReference type="InterPro" id="IPR011060">
    <property type="entry name" value="RibuloseP-bd_barrel"/>
</dbReference>
<reference evidence="11 13" key="1">
    <citation type="submission" date="2015-11" db="EMBL/GenBank/DDBJ databases">
        <title>Genomic analysis of 38 Legionella species identifies large and diverse effector repertoires.</title>
        <authorList>
            <person name="Burstein D."/>
            <person name="Amaro F."/>
            <person name="Zusman T."/>
            <person name="Lifshitz Z."/>
            <person name="Cohen O."/>
            <person name="Gilbert J.A."/>
            <person name="Pupko T."/>
            <person name="Shuman H.A."/>
            <person name="Segal G."/>
        </authorList>
    </citation>
    <scope>NUCLEOTIDE SEQUENCE [LARGE SCALE GENOMIC DNA]</scope>
    <source>
        <strain evidence="11 13">CDC#1407-AL-14</strain>
    </source>
</reference>
<dbReference type="Proteomes" id="UP000255066">
    <property type="component" value="Unassembled WGS sequence"/>
</dbReference>
<feature type="active site" description="Proton acceptor" evidence="9">
    <location>
        <position position="8"/>
    </location>
</feature>
<dbReference type="HAMAP" id="MF_01014">
    <property type="entry name" value="HisA"/>
    <property type="match status" value="1"/>
</dbReference>
<dbReference type="EMBL" id="LNXT01000003">
    <property type="protein sequence ID" value="KTC75612.1"/>
    <property type="molecule type" value="Genomic_DNA"/>
</dbReference>
<dbReference type="InterPro" id="IPR044524">
    <property type="entry name" value="Isoase_HisA-like"/>
</dbReference>
<evidence type="ECO:0000256" key="8">
    <source>
        <dbReference type="ARBA" id="ARBA00023235"/>
    </source>
</evidence>
<evidence type="ECO:0000256" key="9">
    <source>
        <dbReference type="HAMAP-Rule" id="MF_01014"/>
    </source>
</evidence>
<protein>
    <recommendedName>
        <fullName evidence="9">1-(5-phosphoribosyl)-5-[(5-phosphoribosylamino)methylideneamino] imidazole-4-carboxamide isomerase</fullName>
        <ecNumber evidence="9">5.3.1.16</ecNumber>
    </recommendedName>
    <alternativeName>
        <fullName evidence="9">Phosphoribosylformimino-5-aminoimidazole carboxamide ribotide isomerase</fullName>
    </alternativeName>
</protein>